<dbReference type="CDD" id="cd05819">
    <property type="entry name" value="NHL"/>
    <property type="match status" value="1"/>
</dbReference>
<keyword evidence="5" id="KW-1185">Reference proteome</keyword>
<dbReference type="GO" id="GO:0006508">
    <property type="term" value="P:proteolysis"/>
    <property type="evidence" value="ECO:0007669"/>
    <property type="project" value="InterPro"/>
</dbReference>
<dbReference type="Gene3D" id="3.40.50.1460">
    <property type="match status" value="1"/>
</dbReference>
<feature type="repeat" description="NHL" evidence="2">
    <location>
        <begin position="464"/>
        <end position="501"/>
    </location>
</feature>
<evidence type="ECO:0000259" key="3">
    <source>
        <dbReference type="PROSITE" id="PS50208"/>
    </source>
</evidence>
<proteinExistence type="predicted"/>
<feature type="repeat" description="NHL" evidence="2">
    <location>
        <begin position="262"/>
        <end position="305"/>
    </location>
</feature>
<dbReference type="Pfam" id="PF01436">
    <property type="entry name" value="NHL"/>
    <property type="match status" value="2"/>
</dbReference>
<sequence>MALLHNESTINRRLALLIANSKYEQQENRLDGSIAKATELNVLLTDMNFEVTFLENVEKSEKLLECVIRFCETIQNDDFVLIFISGHGCQVDGTNYLIPTMDRCVSNDRDIQCLGTPIATLFKWLKRKNIFRMCAMILDCCRPYNLSSDQSPFWKKEGLTQLKAPPNMLIQFACAANKTTTSNLYMEYLLRNIVEPDVKIIDIFKNVRDDVYRASYKTQKPFTMYTWDEDEEVFLRESIHSRSNIPRHARWNTKGRCLVGNHNNCCSSGSLLDQLNCPRGIFLTPSKALLVADSLNHRIMRFKNGIKEGQRVAGRSIAGYGYNMLWEPKHVIFYQQQRKKSYIICDTHNRRVVQMTLGKNNKSFKTIINDIVCSGIAVDEDGFLYISDSEYHEVKRYSPTGRSHSITVAGGHGQGSRPNQLNHPTYLFIGLDKSIYVSDSWNNRVVKWKKGAKEGIVVAGGNGKGKNLNQLDCPAGIAVDSFGTVYVADHWNHRVMRWQKSTSQGDLIIGNPFRSGDGPKQLNSPEGLVFDDGGALYIADSYNHRIQKYDILYVSDSCNNHVAKRENGAKEGAVVAGGNGKGKNLNQLDCPAGIVVDRFGTVYVAGHWNHRVMRWCKGASAGDTASHPNGPHCQGFDENDLKDILRYDDPVIEHVENDEEEKTYTIVDCAATQAFVKGILTVPANSPPDLSQELFMYTGTYSVILRYASELTQIEYIRLSAS</sequence>
<dbReference type="PROSITE" id="PS51125">
    <property type="entry name" value="NHL"/>
    <property type="match status" value="3"/>
</dbReference>
<dbReference type="InterPro" id="IPR011042">
    <property type="entry name" value="6-blade_b-propeller_TolB-like"/>
</dbReference>
<dbReference type="GO" id="GO:0004197">
    <property type="term" value="F:cysteine-type endopeptidase activity"/>
    <property type="evidence" value="ECO:0007669"/>
    <property type="project" value="InterPro"/>
</dbReference>
<feature type="repeat" description="NHL" evidence="2">
    <location>
        <begin position="516"/>
        <end position="552"/>
    </location>
</feature>
<reference evidence="4" key="1">
    <citation type="submission" date="2021-02" db="EMBL/GenBank/DDBJ databases">
        <authorList>
            <person name="Nowell W R."/>
        </authorList>
    </citation>
    <scope>NUCLEOTIDE SEQUENCE</scope>
</reference>
<gene>
    <name evidence="4" type="ORF">XAT740_LOCUS2527</name>
</gene>
<dbReference type="EMBL" id="CAJNOR010000089">
    <property type="protein sequence ID" value="CAF0791963.1"/>
    <property type="molecule type" value="Genomic_DNA"/>
</dbReference>
<dbReference type="SUPFAM" id="SSF52129">
    <property type="entry name" value="Caspase-like"/>
    <property type="match status" value="1"/>
</dbReference>
<dbReference type="InterPro" id="IPR050952">
    <property type="entry name" value="TRIM-NHL_E3_ligases"/>
</dbReference>
<organism evidence="4 5">
    <name type="scientific">Adineta ricciae</name>
    <name type="common">Rotifer</name>
    <dbReference type="NCBI Taxonomy" id="249248"/>
    <lineage>
        <taxon>Eukaryota</taxon>
        <taxon>Metazoa</taxon>
        <taxon>Spiralia</taxon>
        <taxon>Gnathifera</taxon>
        <taxon>Rotifera</taxon>
        <taxon>Eurotatoria</taxon>
        <taxon>Bdelloidea</taxon>
        <taxon>Adinetida</taxon>
        <taxon>Adinetidae</taxon>
        <taxon>Adineta</taxon>
    </lineage>
</organism>
<dbReference type="Gene3D" id="2.120.10.30">
    <property type="entry name" value="TolB, C-terminal domain"/>
    <property type="match status" value="1"/>
</dbReference>
<dbReference type="SUPFAM" id="SSF101898">
    <property type="entry name" value="NHL repeat"/>
    <property type="match status" value="1"/>
</dbReference>
<comment type="caution">
    <text evidence="4">The sequence shown here is derived from an EMBL/GenBank/DDBJ whole genome shotgun (WGS) entry which is preliminary data.</text>
</comment>
<dbReference type="PANTHER" id="PTHR24104:SF25">
    <property type="entry name" value="PROTEIN LIN-41"/>
    <property type="match status" value="1"/>
</dbReference>
<dbReference type="SUPFAM" id="SSF63829">
    <property type="entry name" value="Calcium-dependent phosphotriesterase"/>
    <property type="match status" value="1"/>
</dbReference>
<feature type="domain" description="Caspase family p20" evidence="3">
    <location>
        <begin position="11"/>
        <end position="88"/>
    </location>
</feature>
<dbReference type="Proteomes" id="UP000663828">
    <property type="component" value="Unassembled WGS sequence"/>
</dbReference>
<dbReference type="GO" id="GO:0008270">
    <property type="term" value="F:zinc ion binding"/>
    <property type="evidence" value="ECO:0007669"/>
    <property type="project" value="UniProtKB-KW"/>
</dbReference>
<dbReference type="InterPro" id="IPR029030">
    <property type="entry name" value="Caspase-like_dom_sf"/>
</dbReference>
<dbReference type="InterPro" id="IPR001309">
    <property type="entry name" value="Pept_C14_p20"/>
</dbReference>
<name>A0A813RYB9_ADIRI</name>
<keyword evidence="1" id="KW-0677">Repeat</keyword>
<evidence type="ECO:0000313" key="5">
    <source>
        <dbReference type="Proteomes" id="UP000663828"/>
    </source>
</evidence>
<dbReference type="Gene3D" id="2.40.10.500">
    <property type="match status" value="1"/>
</dbReference>
<protein>
    <recommendedName>
        <fullName evidence="3">Caspase family p20 domain-containing protein</fullName>
    </recommendedName>
</protein>
<evidence type="ECO:0000256" key="2">
    <source>
        <dbReference type="PROSITE-ProRule" id="PRU00504"/>
    </source>
</evidence>
<dbReference type="Pfam" id="PF00656">
    <property type="entry name" value="Peptidase_C14"/>
    <property type="match status" value="1"/>
</dbReference>
<accession>A0A813RYB9</accession>
<dbReference type="InterPro" id="IPR001258">
    <property type="entry name" value="NHL_repeat"/>
</dbReference>
<dbReference type="PROSITE" id="PS50208">
    <property type="entry name" value="CASPASE_P20"/>
    <property type="match status" value="1"/>
</dbReference>
<evidence type="ECO:0000256" key="1">
    <source>
        <dbReference type="ARBA" id="ARBA00022737"/>
    </source>
</evidence>
<dbReference type="PANTHER" id="PTHR24104">
    <property type="entry name" value="E3 UBIQUITIN-PROTEIN LIGASE NHLRC1-RELATED"/>
    <property type="match status" value="1"/>
</dbReference>
<evidence type="ECO:0000313" key="4">
    <source>
        <dbReference type="EMBL" id="CAF0791963.1"/>
    </source>
</evidence>
<dbReference type="InterPro" id="IPR011600">
    <property type="entry name" value="Pept_C14_caspase"/>
</dbReference>
<dbReference type="AlphaFoldDB" id="A0A813RYB9"/>